<feature type="compositionally biased region" description="Basic residues" evidence="1">
    <location>
        <begin position="169"/>
        <end position="187"/>
    </location>
</feature>
<feature type="compositionally biased region" description="Polar residues" evidence="1">
    <location>
        <begin position="292"/>
        <end position="302"/>
    </location>
</feature>
<gene>
    <name evidence="2" type="ORF">TGEB3V08_LOCUS7233</name>
</gene>
<reference evidence="2" key="1">
    <citation type="submission" date="2020-11" db="EMBL/GenBank/DDBJ databases">
        <authorList>
            <person name="Tran Van P."/>
        </authorList>
    </citation>
    <scope>NUCLEOTIDE SEQUENCE</scope>
</reference>
<organism evidence="2">
    <name type="scientific">Timema genevievae</name>
    <name type="common">Walking stick</name>
    <dbReference type="NCBI Taxonomy" id="629358"/>
    <lineage>
        <taxon>Eukaryota</taxon>
        <taxon>Metazoa</taxon>
        <taxon>Ecdysozoa</taxon>
        <taxon>Arthropoda</taxon>
        <taxon>Hexapoda</taxon>
        <taxon>Insecta</taxon>
        <taxon>Pterygota</taxon>
        <taxon>Neoptera</taxon>
        <taxon>Polyneoptera</taxon>
        <taxon>Phasmatodea</taxon>
        <taxon>Timematodea</taxon>
        <taxon>Timematoidea</taxon>
        <taxon>Timematidae</taxon>
        <taxon>Timema</taxon>
    </lineage>
</organism>
<dbReference type="AlphaFoldDB" id="A0A7R9K1N6"/>
<proteinExistence type="predicted"/>
<feature type="compositionally biased region" description="Polar residues" evidence="1">
    <location>
        <begin position="240"/>
        <end position="268"/>
    </location>
</feature>
<protein>
    <submittedName>
        <fullName evidence="2">Uncharacterized protein</fullName>
    </submittedName>
</protein>
<evidence type="ECO:0000313" key="2">
    <source>
        <dbReference type="EMBL" id="CAD7598935.1"/>
    </source>
</evidence>
<feature type="compositionally biased region" description="Basic and acidic residues" evidence="1">
    <location>
        <begin position="337"/>
        <end position="355"/>
    </location>
</feature>
<dbReference type="EMBL" id="OE842202">
    <property type="protein sequence ID" value="CAD7598935.1"/>
    <property type="molecule type" value="Genomic_DNA"/>
</dbReference>
<feature type="compositionally biased region" description="Basic and acidic residues" evidence="1">
    <location>
        <begin position="188"/>
        <end position="202"/>
    </location>
</feature>
<feature type="region of interest" description="Disordered" evidence="1">
    <location>
        <begin position="145"/>
        <end position="355"/>
    </location>
</feature>
<sequence>MISPSYEQMSFMTETFEEVAVPHSHPSFLLDTLSERLMIERSERPGPGNIVPSVKVSSRPSILHTAEIDSPSRPPSLPYTVLREFNSTSQQTHCPMRRSSDTLSYVTEFRHIVLCDGQDGHTQPDADLDEEMEKVFTMPDDEKFDLAKFGTSPDSSSGRSFGEKDFNSHRKNSFPHMHKSIHSRSMKKRDPSPRGSESERSDGGTWTDVNPDWLAQAPDSRKLSTLEIESDTGQKEVPAASTSNVDNLPSLPSTVVATTRRTFPSSSPDLAPRSDIPNHQTLPALHHDTSSRRSAPYSSFVTPSPPSQRSPLSKGTLSHPNLISQHPPASSIHRQKDKLACRHQQEDEAIRPAPT</sequence>
<accession>A0A7R9K1N6</accession>
<evidence type="ECO:0000256" key="1">
    <source>
        <dbReference type="SAM" id="MobiDB-lite"/>
    </source>
</evidence>
<name>A0A7R9K1N6_TIMGE</name>
<feature type="compositionally biased region" description="Polar residues" evidence="1">
    <location>
        <begin position="309"/>
        <end position="328"/>
    </location>
</feature>